<dbReference type="GO" id="GO:0016709">
    <property type="term" value="F:oxidoreductase activity, acting on paired donors, with incorporation or reduction of molecular oxygen, NAD(P)H as one donor, and incorporation of one atom of oxygen"/>
    <property type="evidence" value="ECO:0007669"/>
    <property type="project" value="UniProtKB-ARBA"/>
</dbReference>
<dbReference type="AlphaFoldDB" id="A0A165RXU8"/>
<dbReference type="PRINTS" id="PR00420">
    <property type="entry name" value="RNGMNOXGNASE"/>
</dbReference>
<keyword evidence="3" id="KW-0274">FAD</keyword>
<comment type="cofactor">
    <cofactor evidence="1">
        <name>FAD</name>
        <dbReference type="ChEBI" id="CHEBI:57692"/>
    </cofactor>
</comment>
<dbReference type="InterPro" id="IPR036188">
    <property type="entry name" value="FAD/NAD-bd_sf"/>
</dbReference>
<keyword evidence="7" id="KW-1185">Reference proteome</keyword>
<feature type="domain" description="FAD-binding" evidence="5">
    <location>
        <begin position="12"/>
        <end position="378"/>
    </location>
</feature>
<keyword evidence="4" id="KW-0560">Oxidoreductase</keyword>
<dbReference type="InterPro" id="IPR002938">
    <property type="entry name" value="FAD-bd"/>
</dbReference>
<dbReference type="OrthoDB" id="2690153at2759"/>
<evidence type="ECO:0000256" key="3">
    <source>
        <dbReference type="ARBA" id="ARBA00022827"/>
    </source>
</evidence>
<evidence type="ECO:0000256" key="4">
    <source>
        <dbReference type="ARBA" id="ARBA00023002"/>
    </source>
</evidence>
<sequence>MSPTTAGVDALPILVVGAGPSGLVLALTLAQNGVAVRVIDKAPYPPKGQRGAGIMPRSQEIYEFLGVLPDILKAGHMVPPCIQYELPGSTNPPKQFDMMAMYDPSPDCPYASHHVLSWGQFPSHFLQLRPVALGQDEITKILRSHLARHGCEVEYGVELAGFDQSTESVKARVSITREGNMEPGIIQACWLVGADGGRGTVRKQAGLTFLGETRGEDALIIADVPITGLDRDHWHIWGDISTKLVTIRPCEKEGIFWIMAGGRQADCDKLASDPEAVRQFVRHVSNRTDFDFGEFITLSSFKPNIRMVNKYSEGRVFVTGDAAHVHSPMGAQGSNSGVMDSFNLGWKLALVYKSLAPIALLSTYTEERLPVIAQMLNKTTSLLDRTVAHAANKVDIKPEHLQNEDMNPWVRGKILLQLGINYRWSSIVIDEEADGGRVRSIEETRLKAYETATGASGDRVHAGDRAPDVPFLVDLKPKPNESAVGSGTKRLFDFLKPTHHTVLVFSGTVGAAVEILKEIPPLVARSMVILPTRTPIEQLVLGGGLEETHYVVKDSYGYAYKHYFVDPTKRKVVIVRPDGIVGAVVSGAEGVKKYIGLVFGTEPVN</sequence>
<dbReference type="InterPro" id="IPR038220">
    <property type="entry name" value="PHOX_C_sf"/>
</dbReference>
<dbReference type="InterPro" id="IPR050641">
    <property type="entry name" value="RIFMO-like"/>
</dbReference>
<dbReference type="STRING" id="1314782.A0A165RXU8"/>
<keyword evidence="2" id="KW-0285">Flavoprotein</keyword>
<gene>
    <name evidence="6" type="ORF">NEOLEDRAFT_1156905</name>
</gene>
<evidence type="ECO:0000313" key="7">
    <source>
        <dbReference type="Proteomes" id="UP000076761"/>
    </source>
</evidence>
<dbReference type="Gene3D" id="3.40.30.20">
    <property type="match status" value="1"/>
</dbReference>
<proteinExistence type="predicted"/>
<dbReference type="GO" id="GO:0071949">
    <property type="term" value="F:FAD binding"/>
    <property type="evidence" value="ECO:0007669"/>
    <property type="project" value="InterPro"/>
</dbReference>
<name>A0A165RXU8_9AGAM</name>
<protein>
    <recommendedName>
        <fullName evidence="5">FAD-binding domain-containing protein</fullName>
    </recommendedName>
</protein>
<evidence type="ECO:0000256" key="2">
    <source>
        <dbReference type="ARBA" id="ARBA00022630"/>
    </source>
</evidence>
<dbReference type="Proteomes" id="UP000076761">
    <property type="component" value="Unassembled WGS sequence"/>
</dbReference>
<organism evidence="6 7">
    <name type="scientific">Neolentinus lepideus HHB14362 ss-1</name>
    <dbReference type="NCBI Taxonomy" id="1314782"/>
    <lineage>
        <taxon>Eukaryota</taxon>
        <taxon>Fungi</taxon>
        <taxon>Dikarya</taxon>
        <taxon>Basidiomycota</taxon>
        <taxon>Agaricomycotina</taxon>
        <taxon>Agaricomycetes</taxon>
        <taxon>Gloeophyllales</taxon>
        <taxon>Gloeophyllaceae</taxon>
        <taxon>Neolentinus</taxon>
    </lineage>
</organism>
<dbReference type="PANTHER" id="PTHR43004">
    <property type="entry name" value="TRK SYSTEM POTASSIUM UPTAKE PROTEIN"/>
    <property type="match status" value="1"/>
</dbReference>
<evidence type="ECO:0000259" key="5">
    <source>
        <dbReference type="Pfam" id="PF01494"/>
    </source>
</evidence>
<dbReference type="Gene3D" id="3.30.70.2450">
    <property type="match status" value="1"/>
</dbReference>
<dbReference type="EMBL" id="KV425578">
    <property type="protein sequence ID" value="KZT24407.1"/>
    <property type="molecule type" value="Genomic_DNA"/>
</dbReference>
<dbReference type="PANTHER" id="PTHR43004:SF19">
    <property type="entry name" value="BINDING MONOOXYGENASE, PUTATIVE (JCVI)-RELATED"/>
    <property type="match status" value="1"/>
</dbReference>
<evidence type="ECO:0000256" key="1">
    <source>
        <dbReference type="ARBA" id="ARBA00001974"/>
    </source>
</evidence>
<evidence type="ECO:0000313" key="6">
    <source>
        <dbReference type="EMBL" id="KZT24407.1"/>
    </source>
</evidence>
<reference evidence="6 7" key="1">
    <citation type="journal article" date="2016" name="Mol. Biol. Evol.">
        <title>Comparative Genomics of Early-Diverging Mushroom-Forming Fungi Provides Insights into the Origins of Lignocellulose Decay Capabilities.</title>
        <authorList>
            <person name="Nagy L.G."/>
            <person name="Riley R."/>
            <person name="Tritt A."/>
            <person name="Adam C."/>
            <person name="Daum C."/>
            <person name="Floudas D."/>
            <person name="Sun H."/>
            <person name="Yadav J.S."/>
            <person name="Pangilinan J."/>
            <person name="Larsson K.H."/>
            <person name="Matsuura K."/>
            <person name="Barry K."/>
            <person name="Labutti K."/>
            <person name="Kuo R."/>
            <person name="Ohm R.A."/>
            <person name="Bhattacharya S.S."/>
            <person name="Shirouzu T."/>
            <person name="Yoshinaga Y."/>
            <person name="Martin F.M."/>
            <person name="Grigoriev I.V."/>
            <person name="Hibbett D.S."/>
        </authorList>
    </citation>
    <scope>NUCLEOTIDE SEQUENCE [LARGE SCALE GENOMIC DNA]</scope>
    <source>
        <strain evidence="6 7">HHB14362 ss-1</strain>
    </source>
</reference>
<dbReference type="Pfam" id="PF01494">
    <property type="entry name" value="FAD_binding_3"/>
    <property type="match status" value="1"/>
</dbReference>
<dbReference type="InParanoid" id="A0A165RXU8"/>
<accession>A0A165RXU8</accession>
<dbReference type="SUPFAM" id="SSF51905">
    <property type="entry name" value="FAD/NAD(P)-binding domain"/>
    <property type="match status" value="1"/>
</dbReference>
<dbReference type="Gene3D" id="3.50.50.60">
    <property type="entry name" value="FAD/NAD(P)-binding domain"/>
    <property type="match status" value="1"/>
</dbReference>